<dbReference type="Gene3D" id="2.120.10.70">
    <property type="entry name" value="Fucose-specific lectin"/>
    <property type="match status" value="1"/>
</dbReference>
<keyword evidence="2" id="KW-1185">Reference proteome</keyword>
<evidence type="ECO:0000313" key="2">
    <source>
        <dbReference type="Proteomes" id="UP001447188"/>
    </source>
</evidence>
<dbReference type="Proteomes" id="UP001447188">
    <property type="component" value="Unassembled WGS sequence"/>
</dbReference>
<evidence type="ECO:0000313" key="1">
    <source>
        <dbReference type="EMBL" id="KAL0631398.1"/>
    </source>
</evidence>
<organism evidence="1 2">
    <name type="scientific">Discina gigas</name>
    <dbReference type="NCBI Taxonomy" id="1032678"/>
    <lineage>
        <taxon>Eukaryota</taxon>
        <taxon>Fungi</taxon>
        <taxon>Dikarya</taxon>
        <taxon>Ascomycota</taxon>
        <taxon>Pezizomycotina</taxon>
        <taxon>Pezizomycetes</taxon>
        <taxon>Pezizales</taxon>
        <taxon>Discinaceae</taxon>
        <taxon>Discina</taxon>
    </lineage>
</organism>
<protein>
    <submittedName>
        <fullName evidence="1">Uncharacterized protein</fullName>
    </submittedName>
</protein>
<name>A0ABR3G6A9_9PEZI</name>
<proteinExistence type="predicted"/>
<accession>A0ABR3G6A9</accession>
<dbReference type="EMBL" id="JBBBZM010000255">
    <property type="protein sequence ID" value="KAL0631398.1"/>
    <property type="molecule type" value="Genomic_DNA"/>
</dbReference>
<reference evidence="1 2" key="1">
    <citation type="submission" date="2024-02" db="EMBL/GenBank/DDBJ databases">
        <title>Discinaceae phylogenomics.</title>
        <authorList>
            <person name="Dirks A.C."/>
            <person name="James T.Y."/>
        </authorList>
    </citation>
    <scope>NUCLEOTIDE SEQUENCE [LARGE SCALE GENOMIC DNA]</scope>
    <source>
        <strain evidence="1 2">ACD0624</strain>
    </source>
</reference>
<gene>
    <name evidence="1" type="ORF">Q9L58_009741</name>
</gene>
<sequence>MAPPIAPEMTITAIQNPLAKYRDHYVFGQTTNGGLDLFSRSPLFGSPGDGFESLALPTLRPSSLTSVVFRKMICVFGVVKEAADNAESATYLALLSPIYQRLTNIKTSKKQRCISSATSSDGQDCWIYYVNDEEKISELSLRDPKTPKVVEPCKCNSPAWTLHESSDLAAFVNSDGDRHVIFQSCDKQLKIINMSQDPKLVIMKETPCKNTKIAVTVTWFGGVEMVHVYFIAEGGVLKKIHQRNCVWRETAIRTRANFENHHFTVLPCAEEEANYIYYLDGVGKQDVIVDRYV</sequence>
<comment type="caution">
    <text evidence="1">The sequence shown here is derived from an EMBL/GenBank/DDBJ whole genome shotgun (WGS) entry which is preliminary data.</text>
</comment>